<sequence length="72" mass="8002">MKKVSNRLVDNCGYNGVDLLCANGEAAGQSLPHFYIHIIHRRSGDGLGEQGEWPNFPGASKNIMDVYQELRI</sequence>
<organism evidence="3 4">
    <name type="scientific">Hungatella hathewayi</name>
    <dbReference type="NCBI Taxonomy" id="154046"/>
    <lineage>
        <taxon>Bacteria</taxon>
        <taxon>Bacillati</taxon>
        <taxon>Bacillota</taxon>
        <taxon>Clostridia</taxon>
        <taxon>Lachnospirales</taxon>
        <taxon>Lachnospiraceae</taxon>
        <taxon>Hungatella</taxon>
    </lineage>
</organism>
<dbReference type="SUPFAM" id="SSF54197">
    <property type="entry name" value="HIT-like"/>
    <property type="match status" value="1"/>
</dbReference>
<gene>
    <name evidence="3" type="ORF">CE91St55_41850</name>
</gene>
<evidence type="ECO:0000313" key="4">
    <source>
        <dbReference type="Proteomes" id="UP001055091"/>
    </source>
</evidence>
<comment type="caution">
    <text evidence="3">The sequence shown here is derived from an EMBL/GenBank/DDBJ whole genome shotgun (WGS) entry which is preliminary data.</text>
</comment>
<dbReference type="Gene3D" id="3.30.428.10">
    <property type="entry name" value="HIT-like"/>
    <property type="match status" value="1"/>
</dbReference>
<name>A0AA37JJB0_9FIRM</name>
<comment type="caution">
    <text evidence="1">Lacks conserved residue(s) required for the propagation of feature annotation.</text>
</comment>
<dbReference type="AlphaFoldDB" id="A0AA37JJB0"/>
<reference evidence="3" key="1">
    <citation type="submission" date="2022-01" db="EMBL/GenBank/DDBJ databases">
        <title>Novel bile acid biosynthetic pathways are enriched in the microbiome of centenarians.</title>
        <authorList>
            <person name="Sato Y."/>
            <person name="Atarashi K."/>
            <person name="Plichta R.D."/>
            <person name="Arai Y."/>
            <person name="Sasajima S."/>
            <person name="Kearney M.S."/>
            <person name="Suda W."/>
            <person name="Takeshita K."/>
            <person name="Sasaki T."/>
            <person name="Okamoto S."/>
            <person name="Skelly N.A."/>
            <person name="Okamura Y."/>
            <person name="Vlamakis H."/>
            <person name="Li Y."/>
            <person name="Tanoue T."/>
            <person name="Takei H."/>
            <person name="Nittono H."/>
            <person name="Narushima S."/>
            <person name="Irie J."/>
            <person name="Itoh H."/>
            <person name="Moriya K."/>
            <person name="Sugiura Y."/>
            <person name="Suematsu M."/>
            <person name="Moritoki N."/>
            <person name="Shibata S."/>
            <person name="Littman R.D."/>
            <person name="Fischbach A.M."/>
            <person name="Uwamino Y."/>
            <person name="Inoue T."/>
            <person name="Honda A."/>
            <person name="Hattori M."/>
            <person name="Murai T."/>
            <person name="Xavier J.R."/>
            <person name="Hirose N."/>
            <person name="Honda K."/>
        </authorList>
    </citation>
    <scope>NUCLEOTIDE SEQUENCE</scope>
    <source>
        <strain evidence="3">CE91-St55</strain>
    </source>
</reference>
<accession>A0AA37JJB0</accession>
<dbReference type="InterPro" id="IPR036265">
    <property type="entry name" value="HIT-like_sf"/>
</dbReference>
<evidence type="ECO:0000259" key="2">
    <source>
        <dbReference type="PROSITE" id="PS51084"/>
    </source>
</evidence>
<dbReference type="GO" id="GO:0003824">
    <property type="term" value="F:catalytic activity"/>
    <property type="evidence" value="ECO:0007669"/>
    <property type="project" value="InterPro"/>
</dbReference>
<evidence type="ECO:0000313" key="3">
    <source>
        <dbReference type="EMBL" id="GKH02204.1"/>
    </source>
</evidence>
<dbReference type="PROSITE" id="PS51084">
    <property type="entry name" value="HIT_2"/>
    <property type="match status" value="1"/>
</dbReference>
<dbReference type="InterPro" id="IPR011146">
    <property type="entry name" value="HIT-like"/>
</dbReference>
<dbReference type="Proteomes" id="UP001055091">
    <property type="component" value="Unassembled WGS sequence"/>
</dbReference>
<proteinExistence type="predicted"/>
<protein>
    <recommendedName>
        <fullName evidence="2">HIT domain-containing protein</fullName>
    </recommendedName>
</protein>
<feature type="domain" description="HIT" evidence="2">
    <location>
        <begin position="1"/>
        <end position="48"/>
    </location>
</feature>
<evidence type="ECO:0000256" key="1">
    <source>
        <dbReference type="PROSITE-ProRule" id="PRU00464"/>
    </source>
</evidence>
<dbReference type="EMBL" id="BQNJ01000002">
    <property type="protein sequence ID" value="GKH02204.1"/>
    <property type="molecule type" value="Genomic_DNA"/>
</dbReference>